<dbReference type="EMBL" id="NEDP02076680">
    <property type="protein sequence ID" value="OWF36060.1"/>
    <property type="molecule type" value="Genomic_DNA"/>
</dbReference>
<dbReference type="GO" id="GO:0008028">
    <property type="term" value="F:monocarboxylic acid transmembrane transporter activity"/>
    <property type="evidence" value="ECO:0007669"/>
    <property type="project" value="TreeGrafter"/>
</dbReference>
<feature type="transmembrane region" description="Helical" evidence="2">
    <location>
        <begin position="378"/>
        <end position="404"/>
    </location>
</feature>
<dbReference type="InterPro" id="IPR020846">
    <property type="entry name" value="MFS_dom"/>
</dbReference>
<feature type="transmembrane region" description="Helical" evidence="2">
    <location>
        <begin position="318"/>
        <end position="341"/>
    </location>
</feature>
<organism evidence="4 5">
    <name type="scientific">Mizuhopecten yessoensis</name>
    <name type="common">Japanese scallop</name>
    <name type="synonym">Patinopecten yessoensis</name>
    <dbReference type="NCBI Taxonomy" id="6573"/>
    <lineage>
        <taxon>Eukaryota</taxon>
        <taxon>Metazoa</taxon>
        <taxon>Spiralia</taxon>
        <taxon>Lophotrochozoa</taxon>
        <taxon>Mollusca</taxon>
        <taxon>Bivalvia</taxon>
        <taxon>Autobranchia</taxon>
        <taxon>Pteriomorphia</taxon>
        <taxon>Pectinida</taxon>
        <taxon>Pectinoidea</taxon>
        <taxon>Pectinidae</taxon>
        <taxon>Mizuhopecten</taxon>
    </lineage>
</organism>
<feature type="transmembrane region" description="Helical" evidence="2">
    <location>
        <begin position="171"/>
        <end position="191"/>
    </location>
</feature>
<feature type="transmembrane region" description="Helical" evidence="2">
    <location>
        <begin position="12"/>
        <end position="38"/>
    </location>
</feature>
<dbReference type="PANTHER" id="PTHR11360">
    <property type="entry name" value="MONOCARBOXYLATE TRANSPORTER"/>
    <property type="match status" value="1"/>
</dbReference>
<feature type="domain" description="Major facilitator superfamily (MFS) profile" evidence="3">
    <location>
        <begin position="14"/>
        <end position="477"/>
    </location>
</feature>
<name>A0A210PHU8_MIZYE</name>
<feature type="transmembrane region" description="Helical" evidence="2">
    <location>
        <begin position="140"/>
        <end position="159"/>
    </location>
</feature>
<evidence type="ECO:0000256" key="2">
    <source>
        <dbReference type="SAM" id="Phobius"/>
    </source>
</evidence>
<dbReference type="PANTHER" id="PTHR11360:SF284">
    <property type="entry name" value="EG:103B4.3 PROTEIN-RELATED"/>
    <property type="match status" value="1"/>
</dbReference>
<protein>
    <submittedName>
        <fullName evidence="4">Monocarboxylate transporter 14</fullName>
    </submittedName>
</protein>
<dbReference type="Gene3D" id="1.20.1250.20">
    <property type="entry name" value="MFS general substrate transporter like domains"/>
    <property type="match status" value="1"/>
</dbReference>
<evidence type="ECO:0000256" key="1">
    <source>
        <dbReference type="ARBA" id="ARBA00004141"/>
    </source>
</evidence>
<dbReference type="OrthoDB" id="6499973at2759"/>
<feature type="transmembrane region" description="Helical" evidence="2">
    <location>
        <begin position="280"/>
        <end position="298"/>
    </location>
</feature>
<evidence type="ECO:0000259" key="3">
    <source>
        <dbReference type="PROSITE" id="PS50850"/>
    </source>
</evidence>
<evidence type="ECO:0000313" key="5">
    <source>
        <dbReference type="Proteomes" id="UP000242188"/>
    </source>
</evidence>
<reference evidence="4 5" key="1">
    <citation type="journal article" date="2017" name="Nat. Ecol. Evol.">
        <title>Scallop genome provides insights into evolution of bilaterian karyotype and development.</title>
        <authorList>
            <person name="Wang S."/>
            <person name="Zhang J."/>
            <person name="Jiao W."/>
            <person name="Li J."/>
            <person name="Xun X."/>
            <person name="Sun Y."/>
            <person name="Guo X."/>
            <person name="Huan P."/>
            <person name="Dong B."/>
            <person name="Zhang L."/>
            <person name="Hu X."/>
            <person name="Sun X."/>
            <person name="Wang J."/>
            <person name="Zhao C."/>
            <person name="Wang Y."/>
            <person name="Wang D."/>
            <person name="Huang X."/>
            <person name="Wang R."/>
            <person name="Lv J."/>
            <person name="Li Y."/>
            <person name="Zhang Z."/>
            <person name="Liu B."/>
            <person name="Lu W."/>
            <person name="Hui Y."/>
            <person name="Liang J."/>
            <person name="Zhou Z."/>
            <person name="Hou R."/>
            <person name="Li X."/>
            <person name="Liu Y."/>
            <person name="Li H."/>
            <person name="Ning X."/>
            <person name="Lin Y."/>
            <person name="Zhao L."/>
            <person name="Xing Q."/>
            <person name="Dou J."/>
            <person name="Li Y."/>
            <person name="Mao J."/>
            <person name="Guo H."/>
            <person name="Dou H."/>
            <person name="Li T."/>
            <person name="Mu C."/>
            <person name="Jiang W."/>
            <person name="Fu Q."/>
            <person name="Fu X."/>
            <person name="Miao Y."/>
            <person name="Liu J."/>
            <person name="Yu Q."/>
            <person name="Li R."/>
            <person name="Liao H."/>
            <person name="Li X."/>
            <person name="Kong Y."/>
            <person name="Jiang Z."/>
            <person name="Chourrout D."/>
            <person name="Li R."/>
            <person name="Bao Z."/>
        </authorList>
    </citation>
    <scope>NUCLEOTIDE SEQUENCE [LARGE SCALE GENOMIC DNA]</scope>
    <source>
        <strain evidence="4 5">PY_sf001</strain>
    </source>
</reference>
<keyword evidence="2" id="KW-0812">Transmembrane</keyword>
<dbReference type="InterPro" id="IPR036259">
    <property type="entry name" value="MFS_trans_sf"/>
</dbReference>
<dbReference type="Proteomes" id="UP000242188">
    <property type="component" value="Unassembled WGS sequence"/>
</dbReference>
<feature type="transmembrane region" description="Helical" evidence="2">
    <location>
        <begin position="353"/>
        <end position="372"/>
    </location>
</feature>
<sequence>MAPVAASNPGGSWGYVVGVAAFMIQFVTFGIAASIGVYNIAFLEHFQSSVAATSMIGAFNIGLLLGGGPLASFLMRKMSYRKVSFLGSLLSSIGLLFCPFAPNIIYLDVFYGVVTGVGFCLVYVPSHTLSGLYFDKHRSLATGIVTSGSGLGGVVFPYVSHFLITEYGWNGSLFIIAAVNMNNFVFSALLLPVPVSKKTKDTAQTDELVVMLTGTTNERTAQISNQNGDAENKSIFETESASNTNENLRTSAEQYQRETTKTNVSLSCNCITAEKEMKNCYVLCNIIFLIYCINNIFWNMGLSMVFVLGPGYFTEFGLSIEESTICLMCFNATITVGGIVGGGVGNLHCINRMVLYIMANFITGVFILMLAMPFVHTFGAICLDMLGMGLVFGIILGLLVVVTVDILGVQSLGDGMGYLLLANGIGNTVGPPIGGWIKDLTGSCMLAFYLAGTVTVVAGGVMLIAPVWECFLSKTKHQVEESRSEE</sequence>
<feature type="transmembrane region" description="Helical" evidence="2">
    <location>
        <begin position="83"/>
        <end position="105"/>
    </location>
</feature>
<feature type="transmembrane region" description="Helical" evidence="2">
    <location>
        <begin position="111"/>
        <end position="133"/>
    </location>
</feature>
<dbReference type="GO" id="GO:0016020">
    <property type="term" value="C:membrane"/>
    <property type="evidence" value="ECO:0007669"/>
    <property type="project" value="UniProtKB-SubCell"/>
</dbReference>
<dbReference type="InterPro" id="IPR050327">
    <property type="entry name" value="Proton-linked_MCT"/>
</dbReference>
<feature type="transmembrane region" description="Helical" evidence="2">
    <location>
        <begin position="446"/>
        <end position="468"/>
    </location>
</feature>
<keyword evidence="2" id="KW-0472">Membrane</keyword>
<keyword evidence="5" id="KW-1185">Reference proteome</keyword>
<dbReference type="Pfam" id="PF07690">
    <property type="entry name" value="MFS_1"/>
    <property type="match status" value="1"/>
</dbReference>
<keyword evidence="2" id="KW-1133">Transmembrane helix</keyword>
<dbReference type="PROSITE" id="PS50850">
    <property type="entry name" value="MFS"/>
    <property type="match status" value="1"/>
</dbReference>
<dbReference type="InterPro" id="IPR011701">
    <property type="entry name" value="MFS"/>
</dbReference>
<evidence type="ECO:0000313" key="4">
    <source>
        <dbReference type="EMBL" id="OWF36060.1"/>
    </source>
</evidence>
<gene>
    <name evidence="4" type="ORF">KP79_PYT06536</name>
</gene>
<dbReference type="AlphaFoldDB" id="A0A210PHU8"/>
<feature type="transmembrane region" description="Helical" evidence="2">
    <location>
        <begin position="50"/>
        <end position="71"/>
    </location>
</feature>
<feature type="transmembrane region" description="Helical" evidence="2">
    <location>
        <begin position="416"/>
        <end position="434"/>
    </location>
</feature>
<comment type="subcellular location">
    <subcellularLocation>
        <location evidence="1">Membrane</location>
        <topology evidence="1">Multi-pass membrane protein</topology>
    </subcellularLocation>
</comment>
<accession>A0A210PHU8</accession>
<dbReference type="SUPFAM" id="SSF103473">
    <property type="entry name" value="MFS general substrate transporter"/>
    <property type="match status" value="1"/>
</dbReference>
<comment type="caution">
    <text evidence="4">The sequence shown here is derived from an EMBL/GenBank/DDBJ whole genome shotgun (WGS) entry which is preliminary data.</text>
</comment>
<proteinExistence type="predicted"/>